<proteinExistence type="predicted"/>
<reference evidence="1" key="1">
    <citation type="submission" date="2021-02" db="EMBL/GenBank/DDBJ databases">
        <authorList>
            <person name="Vanwijnsberghe S."/>
        </authorList>
    </citation>
    <scope>NUCLEOTIDE SEQUENCE</scope>
    <source>
        <strain evidence="1">R-70211</strain>
    </source>
</reference>
<organism evidence="1 2">
    <name type="scientific">Paraburkholderia domus</name>
    <dbReference type="NCBI Taxonomy" id="2793075"/>
    <lineage>
        <taxon>Bacteria</taxon>
        <taxon>Pseudomonadati</taxon>
        <taxon>Pseudomonadota</taxon>
        <taxon>Betaproteobacteria</taxon>
        <taxon>Burkholderiales</taxon>
        <taxon>Burkholderiaceae</taxon>
        <taxon>Paraburkholderia</taxon>
    </lineage>
</organism>
<protein>
    <submittedName>
        <fullName evidence="1">Uncharacterized protein</fullName>
    </submittedName>
</protein>
<dbReference type="EMBL" id="CAJNAS010000003">
    <property type="protein sequence ID" value="CAE6875384.1"/>
    <property type="molecule type" value="Genomic_DNA"/>
</dbReference>
<accession>A0A9N8QV95</accession>
<evidence type="ECO:0000313" key="1">
    <source>
        <dbReference type="EMBL" id="CAE6875384.1"/>
    </source>
</evidence>
<evidence type="ECO:0000313" key="2">
    <source>
        <dbReference type="Proteomes" id="UP000675121"/>
    </source>
</evidence>
<dbReference type="Proteomes" id="UP000675121">
    <property type="component" value="Unassembled WGS sequence"/>
</dbReference>
<dbReference type="AlphaFoldDB" id="A0A9N8QV95"/>
<keyword evidence="2" id="KW-1185">Reference proteome</keyword>
<gene>
    <name evidence="1" type="ORF">R70211_01652</name>
</gene>
<sequence length="50" mass="5377">MGCEQCIAFWLIASMDTLLECHIDLAWGWAIGGGGWAGIDLPGVPSMRAR</sequence>
<name>A0A9N8QV95_9BURK</name>
<comment type="caution">
    <text evidence="1">The sequence shown here is derived from an EMBL/GenBank/DDBJ whole genome shotgun (WGS) entry which is preliminary data.</text>
</comment>